<name>A0ABQ5FW25_9ASTR</name>
<evidence type="ECO:0000256" key="2">
    <source>
        <dbReference type="SAM" id="MobiDB-lite"/>
    </source>
</evidence>
<gene>
    <name evidence="4" type="ORF">Tco_1018944</name>
</gene>
<evidence type="ECO:0000259" key="3">
    <source>
        <dbReference type="PROSITE" id="PS51377"/>
    </source>
</evidence>
<evidence type="ECO:0000313" key="4">
    <source>
        <dbReference type="EMBL" id="GJT67464.1"/>
    </source>
</evidence>
<accession>A0ABQ5FW25</accession>
<comment type="caution">
    <text evidence="4">The sequence shown here is derived from an EMBL/GenBank/DDBJ whole genome shotgun (WGS) entry which is preliminary data.</text>
</comment>
<keyword evidence="1" id="KW-0677">Repeat</keyword>
<reference evidence="4" key="2">
    <citation type="submission" date="2022-01" db="EMBL/GenBank/DDBJ databases">
        <authorList>
            <person name="Yamashiro T."/>
            <person name="Shiraishi A."/>
            <person name="Satake H."/>
            <person name="Nakayama K."/>
        </authorList>
    </citation>
    <scope>NUCLEOTIDE SEQUENCE</scope>
</reference>
<dbReference type="InterPro" id="IPR011019">
    <property type="entry name" value="KIND_dom"/>
</dbReference>
<organism evidence="4 5">
    <name type="scientific">Tanacetum coccineum</name>
    <dbReference type="NCBI Taxonomy" id="301880"/>
    <lineage>
        <taxon>Eukaryota</taxon>
        <taxon>Viridiplantae</taxon>
        <taxon>Streptophyta</taxon>
        <taxon>Embryophyta</taxon>
        <taxon>Tracheophyta</taxon>
        <taxon>Spermatophyta</taxon>
        <taxon>Magnoliopsida</taxon>
        <taxon>eudicotyledons</taxon>
        <taxon>Gunneridae</taxon>
        <taxon>Pentapetalae</taxon>
        <taxon>asterids</taxon>
        <taxon>campanulids</taxon>
        <taxon>Asterales</taxon>
        <taxon>Asteraceae</taxon>
        <taxon>Asteroideae</taxon>
        <taxon>Anthemideae</taxon>
        <taxon>Anthemidinae</taxon>
        <taxon>Tanacetum</taxon>
    </lineage>
</organism>
<keyword evidence="5" id="KW-1185">Reference proteome</keyword>
<feature type="domain" description="KIND" evidence="3">
    <location>
        <begin position="1"/>
        <end position="51"/>
    </location>
</feature>
<keyword evidence="4" id="KW-0808">Transferase</keyword>
<evidence type="ECO:0000313" key="5">
    <source>
        <dbReference type="Proteomes" id="UP001151760"/>
    </source>
</evidence>
<proteinExistence type="predicted"/>
<feature type="region of interest" description="Disordered" evidence="2">
    <location>
        <begin position="55"/>
        <end position="75"/>
    </location>
</feature>
<protein>
    <submittedName>
        <fullName evidence="4">Reverse transcriptase domain-containing protein</fullName>
    </submittedName>
</protein>
<reference evidence="4" key="1">
    <citation type="journal article" date="2022" name="Int. J. Mol. Sci.">
        <title>Draft Genome of Tanacetum Coccineum: Genomic Comparison of Closely Related Tanacetum-Family Plants.</title>
        <authorList>
            <person name="Yamashiro T."/>
            <person name="Shiraishi A."/>
            <person name="Nakayama K."/>
            <person name="Satake H."/>
        </authorList>
    </citation>
    <scope>NUCLEOTIDE SEQUENCE</scope>
</reference>
<sequence>MTREEDERHPTPADSTAVSFTSCRSRAQYVKQTEARVLEHGRIIAFDARELPRTSSLYSTPPSSHSIPRIGQSLLPPDTFPTTTPDISTYQYHHQNPTCVISNPATVSPTVVPLRLIRAAYDLGYESPEALDRPERQNPDRSPYISKRIGIALRRALIGLLATMEWRSGVILERDVGMDRHAHARSARLMETEARMSRAGIWDDPMECESADRRRQAMITEMLVADHRRQEQLAKALKLVKRLQTQMAELQRQQGPANGPAQPELPEEAGSSS</sequence>
<keyword evidence="4" id="KW-0695">RNA-directed DNA polymerase</keyword>
<feature type="region of interest" description="Disordered" evidence="2">
    <location>
        <begin position="247"/>
        <end position="273"/>
    </location>
</feature>
<keyword evidence="4" id="KW-0548">Nucleotidyltransferase</keyword>
<dbReference type="PROSITE" id="PS51377">
    <property type="entry name" value="KIND"/>
    <property type="match status" value="1"/>
</dbReference>
<feature type="compositionally biased region" description="Polar residues" evidence="2">
    <location>
        <begin position="247"/>
        <end position="256"/>
    </location>
</feature>
<dbReference type="Proteomes" id="UP001151760">
    <property type="component" value="Unassembled WGS sequence"/>
</dbReference>
<feature type="compositionally biased region" description="Low complexity" evidence="2">
    <location>
        <begin position="55"/>
        <end position="66"/>
    </location>
</feature>
<dbReference type="GO" id="GO:0003964">
    <property type="term" value="F:RNA-directed DNA polymerase activity"/>
    <property type="evidence" value="ECO:0007669"/>
    <property type="project" value="UniProtKB-KW"/>
</dbReference>
<dbReference type="EMBL" id="BQNB010017810">
    <property type="protein sequence ID" value="GJT67464.1"/>
    <property type="molecule type" value="Genomic_DNA"/>
</dbReference>
<evidence type="ECO:0000256" key="1">
    <source>
        <dbReference type="ARBA" id="ARBA00022737"/>
    </source>
</evidence>